<dbReference type="EMBL" id="JAFMYW010000006">
    <property type="protein sequence ID" value="MBO0950955.1"/>
    <property type="molecule type" value="Genomic_DNA"/>
</dbReference>
<name>A0ABS3JLS5_9BACT</name>
<dbReference type="Proteomes" id="UP000664628">
    <property type="component" value="Unassembled WGS sequence"/>
</dbReference>
<dbReference type="RefSeq" id="WP_207330894.1">
    <property type="nucleotide sequence ID" value="NZ_JAFMYW010000006.1"/>
</dbReference>
<protein>
    <submittedName>
        <fullName evidence="1">Uncharacterized protein</fullName>
    </submittedName>
</protein>
<organism evidence="1 2">
    <name type="scientific">Fibrella forsythiae</name>
    <dbReference type="NCBI Taxonomy" id="2817061"/>
    <lineage>
        <taxon>Bacteria</taxon>
        <taxon>Pseudomonadati</taxon>
        <taxon>Bacteroidota</taxon>
        <taxon>Cytophagia</taxon>
        <taxon>Cytophagales</taxon>
        <taxon>Spirosomataceae</taxon>
        <taxon>Fibrella</taxon>
    </lineage>
</organism>
<gene>
    <name evidence="1" type="ORF">J2I46_20360</name>
</gene>
<reference evidence="1 2" key="1">
    <citation type="submission" date="2021-03" db="EMBL/GenBank/DDBJ databases">
        <title>Fibrella sp. HMF5405 genome sequencing and assembly.</title>
        <authorList>
            <person name="Kang H."/>
            <person name="Kim H."/>
            <person name="Bae S."/>
            <person name="Joh K."/>
        </authorList>
    </citation>
    <scope>NUCLEOTIDE SEQUENCE [LARGE SCALE GENOMIC DNA]</scope>
    <source>
        <strain evidence="1 2">HMF5405</strain>
    </source>
</reference>
<accession>A0ABS3JLS5</accession>
<evidence type="ECO:0000313" key="1">
    <source>
        <dbReference type="EMBL" id="MBO0950955.1"/>
    </source>
</evidence>
<sequence length="86" mass="9437">MPGNQATPLIIKPDRVDIRRVISLLICKNPVGETPHSAILLIEAGSIDNSALGNVDFGDGKREKLDTVTRLHNHYYEVAGRDFAVL</sequence>
<proteinExistence type="predicted"/>
<evidence type="ECO:0000313" key="2">
    <source>
        <dbReference type="Proteomes" id="UP000664628"/>
    </source>
</evidence>
<keyword evidence="2" id="KW-1185">Reference proteome</keyword>
<comment type="caution">
    <text evidence="1">The sequence shown here is derived from an EMBL/GenBank/DDBJ whole genome shotgun (WGS) entry which is preliminary data.</text>
</comment>